<reference evidence="4 5" key="1">
    <citation type="submission" date="2020-08" db="EMBL/GenBank/DDBJ databases">
        <title>Plant Genome Project.</title>
        <authorList>
            <person name="Zhang R.-G."/>
        </authorList>
    </citation>
    <scope>NUCLEOTIDE SEQUENCE [LARGE SCALE GENOMIC DNA]</scope>
    <source>
        <tissue evidence="4">Rhizome</tissue>
    </source>
</reference>
<dbReference type="EMBL" id="JACMSC010000012">
    <property type="protein sequence ID" value="KAG6494641.1"/>
    <property type="molecule type" value="Genomic_DNA"/>
</dbReference>
<sequence>MATAAAVGVSLSAPIRTVPVAKAELLGRKPVRIGQMLPLQRMAAAAGRGRVVVVKGTQSSTPPDISEKVEESIKKAEEACAGDAVSGECAAAWDEVEELSAAASHAREALKANSDPLENYCKDNPEADECRTYDN</sequence>
<evidence type="ECO:0000313" key="5">
    <source>
        <dbReference type="Proteomes" id="UP000734854"/>
    </source>
</evidence>
<keyword evidence="5" id="KW-1185">Reference proteome</keyword>
<proteinExistence type="predicted"/>
<dbReference type="GO" id="GO:0009507">
    <property type="term" value="C:chloroplast"/>
    <property type="evidence" value="ECO:0007669"/>
    <property type="project" value="TreeGrafter"/>
</dbReference>
<dbReference type="SMART" id="SM01093">
    <property type="entry name" value="CP12"/>
    <property type="match status" value="1"/>
</dbReference>
<dbReference type="Pfam" id="PF02672">
    <property type="entry name" value="CP12"/>
    <property type="match status" value="1"/>
</dbReference>
<evidence type="ECO:0000259" key="3">
    <source>
        <dbReference type="SMART" id="SM01093"/>
    </source>
</evidence>
<organism evidence="4 5">
    <name type="scientific">Zingiber officinale</name>
    <name type="common">Ginger</name>
    <name type="synonym">Amomum zingiber</name>
    <dbReference type="NCBI Taxonomy" id="94328"/>
    <lineage>
        <taxon>Eukaryota</taxon>
        <taxon>Viridiplantae</taxon>
        <taxon>Streptophyta</taxon>
        <taxon>Embryophyta</taxon>
        <taxon>Tracheophyta</taxon>
        <taxon>Spermatophyta</taxon>
        <taxon>Magnoliopsida</taxon>
        <taxon>Liliopsida</taxon>
        <taxon>Zingiberales</taxon>
        <taxon>Zingiberaceae</taxon>
        <taxon>Zingiber</taxon>
    </lineage>
</organism>
<dbReference type="PANTHER" id="PTHR33921:SF15">
    <property type="entry name" value="CALVIN CYCLE PROTEIN CP12-2, CHLOROPLASTIC"/>
    <property type="match status" value="1"/>
</dbReference>
<dbReference type="AlphaFoldDB" id="A0A8J5FVL6"/>
<dbReference type="Proteomes" id="UP000734854">
    <property type="component" value="Unassembled WGS sequence"/>
</dbReference>
<dbReference type="OrthoDB" id="4362at2759"/>
<dbReference type="InterPro" id="IPR003823">
    <property type="entry name" value="CP12_dom"/>
</dbReference>
<feature type="domain" description="CP12" evidence="3">
    <location>
        <begin position="65"/>
        <end position="135"/>
    </location>
</feature>
<evidence type="ECO:0000256" key="2">
    <source>
        <dbReference type="SAM" id="MobiDB-lite"/>
    </source>
</evidence>
<evidence type="ECO:0000313" key="4">
    <source>
        <dbReference type="EMBL" id="KAG6494641.1"/>
    </source>
</evidence>
<comment type="caution">
    <text evidence="4">The sequence shown here is derived from an EMBL/GenBank/DDBJ whole genome shotgun (WGS) entry which is preliminary data.</text>
</comment>
<feature type="disulfide bond" evidence="1">
    <location>
        <begin position="121"/>
        <end position="130"/>
    </location>
</feature>
<evidence type="ECO:0000256" key="1">
    <source>
        <dbReference type="PIRSR" id="PIRSR639314-50"/>
    </source>
</evidence>
<protein>
    <recommendedName>
        <fullName evidence="3">CP12 domain-containing protein</fullName>
    </recommendedName>
</protein>
<feature type="disulfide bond" evidence="1">
    <location>
        <begin position="80"/>
        <end position="89"/>
    </location>
</feature>
<keyword evidence="1" id="KW-1015">Disulfide bond</keyword>
<feature type="compositionally biased region" description="Basic and acidic residues" evidence="2">
    <location>
        <begin position="120"/>
        <end position="135"/>
    </location>
</feature>
<name>A0A8J5FVL6_ZINOF</name>
<feature type="region of interest" description="Disordered" evidence="2">
    <location>
        <begin position="113"/>
        <end position="135"/>
    </location>
</feature>
<dbReference type="InterPro" id="IPR039314">
    <property type="entry name" value="CP12-like"/>
</dbReference>
<gene>
    <name evidence="4" type="ORF">ZIOFF_042401</name>
</gene>
<accession>A0A8J5FVL6</accession>
<dbReference type="GO" id="GO:0080153">
    <property type="term" value="P:negative regulation of reductive pentose-phosphate cycle"/>
    <property type="evidence" value="ECO:0007669"/>
    <property type="project" value="TreeGrafter"/>
</dbReference>
<dbReference type="PANTHER" id="PTHR33921">
    <property type="entry name" value="CALVIN CYCLE PROTEIN CP12-2, CHLOROPLASTIC"/>
    <property type="match status" value="1"/>
</dbReference>